<sequence length="324" mass="37110">MNLDDFKHILQRYLHGQVTDKERDRVDVWYQSISNEDISPFEDLQHRKAVKEDLFERIAVGSTFGKTRKARIRQLHWMSVAAAALLFSLAGLWFYRQPFSILPQTSTPVVFHKNVTKAGELREISLPDGTSVFLNGNTGLRYDELSYAKNRAVFLDSGEAFFSVRRDTAHPFTIQTGAVSVAVLGTSFNINNSPMSGEVTVEVKTGRVKVQGKEDNRFHILTRGQGIRYSHTGKQQGLFRGNPGHVNLWTQGGLWLNQVNFDGLKEIFHNRYGVLLRADKLDTDRFNYSLIIPQVRSLNQVLDMVCAIHQLKYRREHNEIILYK</sequence>
<dbReference type="RefSeq" id="WP_028072490.1">
    <property type="nucleotide sequence ID" value="NZ_LR590484.1"/>
</dbReference>
<keyword evidence="1" id="KW-0472">Membrane</keyword>
<accession>A0A4U9UPW7</accession>
<gene>
    <name evidence="3" type="ORF">NCTC11429_00857</name>
</gene>
<dbReference type="Gene3D" id="3.55.50.30">
    <property type="match status" value="1"/>
</dbReference>
<dbReference type="InterPro" id="IPR012373">
    <property type="entry name" value="Ferrdict_sens_TM"/>
</dbReference>
<reference evidence="3 4" key="1">
    <citation type="submission" date="2019-05" db="EMBL/GenBank/DDBJ databases">
        <authorList>
            <consortium name="Pathogen Informatics"/>
        </authorList>
    </citation>
    <scope>NUCLEOTIDE SEQUENCE [LARGE SCALE GENOMIC DNA]</scope>
    <source>
        <strain evidence="3 4">NCTC11429</strain>
    </source>
</reference>
<dbReference type="GO" id="GO:0016989">
    <property type="term" value="F:sigma factor antagonist activity"/>
    <property type="evidence" value="ECO:0007669"/>
    <property type="project" value="TreeGrafter"/>
</dbReference>
<organism evidence="3 4">
    <name type="scientific">Sphingobacterium thalpophilum</name>
    <dbReference type="NCBI Taxonomy" id="259"/>
    <lineage>
        <taxon>Bacteria</taxon>
        <taxon>Pseudomonadati</taxon>
        <taxon>Bacteroidota</taxon>
        <taxon>Sphingobacteriia</taxon>
        <taxon>Sphingobacteriales</taxon>
        <taxon>Sphingobacteriaceae</taxon>
        <taxon>Sphingobacterium</taxon>
    </lineage>
</organism>
<feature type="domain" description="FecR protein" evidence="2">
    <location>
        <begin position="115"/>
        <end position="209"/>
    </location>
</feature>
<evidence type="ECO:0000256" key="1">
    <source>
        <dbReference type="SAM" id="Phobius"/>
    </source>
</evidence>
<dbReference type="STRING" id="1123265.GCA_000686625_02894"/>
<dbReference type="Pfam" id="PF04773">
    <property type="entry name" value="FecR"/>
    <property type="match status" value="1"/>
</dbReference>
<dbReference type="PANTHER" id="PTHR30273:SF2">
    <property type="entry name" value="PROTEIN FECR"/>
    <property type="match status" value="1"/>
</dbReference>
<evidence type="ECO:0000313" key="3">
    <source>
        <dbReference type="EMBL" id="VTR31621.1"/>
    </source>
</evidence>
<dbReference type="AlphaFoldDB" id="A0A4U9UPW7"/>
<dbReference type="InterPro" id="IPR006860">
    <property type="entry name" value="FecR"/>
</dbReference>
<dbReference type="Gene3D" id="2.60.120.1440">
    <property type="match status" value="1"/>
</dbReference>
<dbReference type="Proteomes" id="UP000308196">
    <property type="component" value="Chromosome"/>
</dbReference>
<feature type="transmembrane region" description="Helical" evidence="1">
    <location>
        <begin position="75"/>
        <end position="95"/>
    </location>
</feature>
<keyword evidence="1" id="KW-0812">Transmembrane</keyword>
<evidence type="ECO:0000259" key="2">
    <source>
        <dbReference type="Pfam" id="PF04773"/>
    </source>
</evidence>
<protein>
    <submittedName>
        <fullName evidence="3">Fec operon regulator FecR</fullName>
    </submittedName>
</protein>
<dbReference type="KEGG" id="stha:NCTC11429_00857"/>
<dbReference type="PANTHER" id="PTHR30273">
    <property type="entry name" value="PERIPLASMIC SIGNAL SENSOR AND SIGMA FACTOR ACTIVATOR FECR-RELATED"/>
    <property type="match status" value="1"/>
</dbReference>
<evidence type="ECO:0000313" key="4">
    <source>
        <dbReference type="Proteomes" id="UP000308196"/>
    </source>
</evidence>
<keyword evidence="1" id="KW-1133">Transmembrane helix</keyword>
<proteinExistence type="predicted"/>
<dbReference type="GeneID" id="78461644"/>
<dbReference type="EMBL" id="LR590484">
    <property type="protein sequence ID" value="VTR31621.1"/>
    <property type="molecule type" value="Genomic_DNA"/>
</dbReference>
<dbReference type="PIRSF" id="PIRSF018266">
    <property type="entry name" value="FecR"/>
    <property type="match status" value="1"/>
</dbReference>
<name>A0A4U9UPW7_9SPHI</name>